<organism evidence="7 8">
    <name type="scientific">Cichlidogyrus casuarinus</name>
    <dbReference type="NCBI Taxonomy" id="1844966"/>
    <lineage>
        <taxon>Eukaryota</taxon>
        <taxon>Metazoa</taxon>
        <taxon>Spiralia</taxon>
        <taxon>Lophotrochozoa</taxon>
        <taxon>Platyhelminthes</taxon>
        <taxon>Monogenea</taxon>
        <taxon>Monopisthocotylea</taxon>
        <taxon>Dactylogyridea</taxon>
        <taxon>Ancyrocephalidae</taxon>
        <taxon>Cichlidogyrus</taxon>
    </lineage>
</organism>
<evidence type="ECO:0000256" key="3">
    <source>
        <dbReference type="ARBA" id="ARBA00023069"/>
    </source>
</evidence>
<gene>
    <name evidence="7" type="ORF">Ciccas_010088</name>
</gene>
<accession>A0ABD2PV52</accession>
<feature type="compositionally biased region" description="Acidic residues" evidence="6">
    <location>
        <begin position="306"/>
        <end position="329"/>
    </location>
</feature>
<keyword evidence="4" id="KW-0206">Cytoskeleton</keyword>
<feature type="compositionally biased region" description="Basic and acidic residues" evidence="6">
    <location>
        <begin position="294"/>
        <end position="305"/>
    </location>
</feature>
<feature type="region of interest" description="Disordered" evidence="6">
    <location>
        <begin position="294"/>
        <end position="329"/>
    </location>
</feature>
<keyword evidence="8" id="KW-1185">Reference proteome</keyword>
<evidence type="ECO:0000313" key="7">
    <source>
        <dbReference type="EMBL" id="KAL3311333.1"/>
    </source>
</evidence>
<sequence length="329" mass="37336">MKKLPRKPKLKWDPYPEEESGRGVNKWDFLVCQDLGEGIWKRLPLLNPLHISLCRQYKILLSGDLNRPITHIAEFVGVEANYLRAIVARITHATLIGPEDMYEAEEAGDNEEVPEGVNMVEDWEPPESQDALLEATSWVHIRPFLHTQGRVQWMAKPLREKGDDEEEDEEEKEGEEDEEEVEPEPEEAPEVPAICTNIEEDDPLKIPNTAKETTAAWRIEASSKFVPLNSAVVVVRNNLWPGAFAIAKGKTVISLYVGNGYKSDTYQPVLPGKPLDEYAINLVEALDPLPLEEKAAEEKKKAKQEEAEEEAEEEEDEEEGEKEDEEDED</sequence>
<evidence type="ECO:0000256" key="6">
    <source>
        <dbReference type="SAM" id="MobiDB-lite"/>
    </source>
</evidence>
<dbReference type="GO" id="GO:0005930">
    <property type="term" value="C:axoneme"/>
    <property type="evidence" value="ECO:0007669"/>
    <property type="project" value="UniProtKB-SubCell"/>
</dbReference>
<keyword evidence="2" id="KW-0963">Cytoplasm</keyword>
<evidence type="ECO:0000313" key="8">
    <source>
        <dbReference type="Proteomes" id="UP001626550"/>
    </source>
</evidence>
<evidence type="ECO:0000256" key="2">
    <source>
        <dbReference type="ARBA" id="ARBA00022490"/>
    </source>
</evidence>
<dbReference type="Pfam" id="PF04712">
    <property type="entry name" value="Radial_spoke"/>
    <property type="match status" value="1"/>
</dbReference>
<proteinExistence type="predicted"/>
<comment type="caution">
    <text evidence="7">The sequence shown here is derived from an EMBL/GenBank/DDBJ whole genome shotgun (WGS) entry which is preliminary data.</text>
</comment>
<dbReference type="Proteomes" id="UP001626550">
    <property type="component" value="Unassembled WGS sequence"/>
</dbReference>
<evidence type="ECO:0000256" key="4">
    <source>
        <dbReference type="ARBA" id="ARBA00023212"/>
    </source>
</evidence>
<reference evidence="7 8" key="1">
    <citation type="submission" date="2024-11" db="EMBL/GenBank/DDBJ databases">
        <title>Adaptive evolution of stress response genes in parasites aligns with host niche diversity.</title>
        <authorList>
            <person name="Hahn C."/>
            <person name="Resl P."/>
        </authorList>
    </citation>
    <scope>NUCLEOTIDE SEQUENCE [LARGE SCALE GENOMIC DNA]</scope>
    <source>
        <strain evidence="7">EGGRZ-B1_66</strain>
        <tissue evidence="7">Body</tissue>
    </source>
</reference>
<dbReference type="PANTHER" id="PTHR13159:SF0">
    <property type="entry name" value="RADIAL SPOKE HEAD 6 HOMOLOG A"/>
    <property type="match status" value="1"/>
</dbReference>
<dbReference type="AlphaFoldDB" id="A0ABD2PV52"/>
<keyword evidence="5" id="KW-0966">Cell projection</keyword>
<dbReference type="EMBL" id="JBJKFK010002289">
    <property type="protein sequence ID" value="KAL3311333.1"/>
    <property type="molecule type" value="Genomic_DNA"/>
</dbReference>
<keyword evidence="3" id="KW-0969">Cilium</keyword>
<evidence type="ECO:0000256" key="1">
    <source>
        <dbReference type="ARBA" id="ARBA00004430"/>
    </source>
</evidence>
<evidence type="ECO:0000256" key="5">
    <source>
        <dbReference type="ARBA" id="ARBA00023273"/>
    </source>
</evidence>
<dbReference type="PANTHER" id="PTHR13159">
    <property type="entry name" value="RADIAL SPOKEHEAD-RELATED"/>
    <property type="match status" value="1"/>
</dbReference>
<feature type="region of interest" description="Disordered" evidence="6">
    <location>
        <begin position="1"/>
        <end position="21"/>
    </location>
</feature>
<feature type="region of interest" description="Disordered" evidence="6">
    <location>
        <begin position="155"/>
        <end position="191"/>
    </location>
</feature>
<dbReference type="InterPro" id="IPR006802">
    <property type="entry name" value="Radial_spoke"/>
</dbReference>
<feature type="compositionally biased region" description="Acidic residues" evidence="6">
    <location>
        <begin position="163"/>
        <end position="189"/>
    </location>
</feature>
<protein>
    <submittedName>
        <fullName evidence="7">Uncharacterized protein</fullName>
    </submittedName>
</protein>
<comment type="subcellular location">
    <subcellularLocation>
        <location evidence="1">Cytoplasm</location>
        <location evidence="1">Cytoskeleton</location>
        <location evidence="1">Cilium axoneme</location>
    </subcellularLocation>
</comment>
<name>A0ABD2PV52_9PLAT</name>